<dbReference type="InterPro" id="IPR010809">
    <property type="entry name" value="FliD_C"/>
</dbReference>
<name>A0A014P2J2_9BURK</name>
<comment type="subunit">
    <text evidence="2 5">Homopentamer.</text>
</comment>
<dbReference type="Pfam" id="PF07196">
    <property type="entry name" value="Flagellin_IN"/>
    <property type="match status" value="1"/>
</dbReference>
<keyword evidence="8" id="KW-0966">Cell projection</keyword>
<dbReference type="InterPro" id="IPR010810">
    <property type="entry name" value="Flagellin_hook_IN_motif"/>
</dbReference>
<dbReference type="STRING" id="225991.MA05_00135"/>
<dbReference type="AlphaFoldDB" id="A0A014P2J2"/>
<accession>A0A014P2J2</accession>
<keyword evidence="4 5" id="KW-0975">Bacterial flagellum</keyword>
<comment type="caution">
    <text evidence="8">The sequence shown here is derived from an EMBL/GenBank/DDBJ whole genome shotgun (WGS) entry which is preliminary data.</text>
</comment>
<evidence type="ECO:0000313" key="8">
    <source>
        <dbReference type="EMBL" id="EXU80375.1"/>
    </source>
</evidence>
<dbReference type="Proteomes" id="UP000020766">
    <property type="component" value="Unassembled WGS sequence"/>
</dbReference>
<evidence type="ECO:0000256" key="3">
    <source>
        <dbReference type="ARBA" id="ARBA00023054"/>
    </source>
</evidence>
<dbReference type="GO" id="GO:0005576">
    <property type="term" value="C:extracellular region"/>
    <property type="evidence" value="ECO:0007669"/>
    <property type="project" value="UniProtKB-SubCell"/>
</dbReference>
<comment type="function">
    <text evidence="5">Required for morphogenesis and for the elongation of the flagellar filament by facilitating polymerization of the flagellin monomers at the tip of growing filament. Forms a capping structure, which prevents flagellin subunits (transported through the central channel of the flagellum) from leaking out without polymerization at the distal end.</text>
</comment>
<dbReference type="RefSeq" id="WP_043382838.1">
    <property type="nucleotide sequence ID" value="NZ_JBOK01000008.1"/>
</dbReference>
<evidence type="ECO:0000259" key="6">
    <source>
        <dbReference type="Pfam" id="PF02465"/>
    </source>
</evidence>
<dbReference type="EMBL" id="JBOK01000008">
    <property type="protein sequence ID" value="EXU80375.1"/>
    <property type="molecule type" value="Genomic_DNA"/>
</dbReference>
<keyword evidence="8" id="KW-0282">Flagellum</keyword>
<dbReference type="Pfam" id="PF07195">
    <property type="entry name" value="FliD_C"/>
    <property type="match status" value="1"/>
</dbReference>
<proteinExistence type="inferred from homology"/>
<feature type="domain" description="Flagellar hook-associated protein 2 N-terminal" evidence="6">
    <location>
        <begin position="10"/>
        <end position="105"/>
    </location>
</feature>
<comment type="similarity">
    <text evidence="1 5">Belongs to the FliD family.</text>
</comment>
<organism evidence="8 9">
    <name type="scientific">Comamonas aquatica DA1877</name>
    <dbReference type="NCBI Taxonomy" id="1457173"/>
    <lineage>
        <taxon>Bacteria</taxon>
        <taxon>Pseudomonadati</taxon>
        <taxon>Pseudomonadota</taxon>
        <taxon>Betaproteobacteria</taxon>
        <taxon>Burkholderiales</taxon>
        <taxon>Comamonadaceae</taxon>
        <taxon>Comamonas</taxon>
    </lineage>
</organism>
<dbReference type="PANTHER" id="PTHR30288:SF0">
    <property type="entry name" value="FLAGELLAR HOOK-ASSOCIATED PROTEIN 2"/>
    <property type="match status" value="1"/>
</dbReference>
<evidence type="ECO:0000256" key="2">
    <source>
        <dbReference type="ARBA" id="ARBA00011255"/>
    </source>
</evidence>
<keyword evidence="3" id="KW-0175">Coiled coil</keyword>
<gene>
    <name evidence="8" type="ORF">AX13_17565</name>
</gene>
<reference evidence="8 9" key="1">
    <citation type="submission" date="2014-01" db="EMBL/GenBank/DDBJ databases">
        <title>Interspecies Systems Biology Uncovers Metabolites Affecting C. elegans Gene Expression and Life History Traits.</title>
        <authorList>
            <person name="Watson E."/>
            <person name="Macneil L.T."/>
            <person name="Ritter A.D."/>
            <person name="Yilmaz L.S."/>
            <person name="Rosebrock A.P."/>
            <person name="Caudy A.A."/>
            <person name="Walhout A.J."/>
        </authorList>
    </citation>
    <scope>NUCLEOTIDE SEQUENCE [LARGE SCALE GENOMIC DNA]</scope>
    <source>
        <strain evidence="8 9">DA1877</strain>
    </source>
</reference>
<dbReference type="PANTHER" id="PTHR30288">
    <property type="entry name" value="FLAGELLAR CAP/ASSEMBLY PROTEIN FLID"/>
    <property type="match status" value="1"/>
</dbReference>
<evidence type="ECO:0000256" key="1">
    <source>
        <dbReference type="ARBA" id="ARBA00009764"/>
    </source>
</evidence>
<evidence type="ECO:0000259" key="7">
    <source>
        <dbReference type="Pfam" id="PF07195"/>
    </source>
</evidence>
<dbReference type="InterPro" id="IPR040026">
    <property type="entry name" value="FliD"/>
</dbReference>
<evidence type="ECO:0000256" key="4">
    <source>
        <dbReference type="ARBA" id="ARBA00023143"/>
    </source>
</evidence>
<dbReference type="GO" id="GO:0071973">
    <property type="term" value="P:bacterial-type flagellum-dependent cell motility"/>
    <property type="evidence" value="ECO:0007669"/>
    <property type="project" value="TreeGrafter"/>
</dbReference>
<evidence type="ECO:0000256" key="5">
    <source>
        <dbReference type="RuleBase" id="RU362066"/>
    </source>
</evidence>
<comment type="subcellular location">
    <subcellularLocation>
        <location evidence="5">Secreted</location>
    </subcellularLocation>
    <subcellularLocation>
        <location evidence="5">Bacterial flagellum</location>
    </subcellularLocation>
</comment>
<dbReference type="GO" id="GO:0007155">
    <property type="term" value="P:cell adhesion"/>
    <property type="evidence" value="ECO:0007669"/>
    <property type="project" value="InterPro"/>
</dbReference>
<keyword evidence="8" id="KW-0969">Cilium</keyword>
<evidence type="ECO:0000313" key="9">
    <source>
        <dbReference type="Proteomes" id="UP000020766"/>
    </source>
</evidence>
<dbReference type="InterPro" id="IPR003481">
    <property type="entry name" value="FliD_N"/>
</dbReference>
<keyword evidence="9" id="KW-1185">Reference proteome</keyword>
<dbReference type="PATRIC" id="fig|1457173.3.peg.1762"/>
<dbReference type="Pfam" id="PF02465">
    <property type="entry name" value="FliD_N"/>
    <property type="match status" value="1"/>
</dbReference>
<feature type="domain" description="Flagellar hook-associated protein 2 C-terminal" evidence="7">
    <location>
        <begin position="212"/>
        <end position="448"/>
    </location>
</feature>
<sequence>MAISSAGIGSGLDVAKIVEQMVTAEKIPLKKLEARAEGIQTQISAYGEIKSLTSTLGDIVSKLSRDSAWNGVNISSSNSTISGSMTGIATPGTYNISVTHLAQAQTTIVGGAAAAALAKDETMGASGKITFTVGVGASQVVKELDISSSDTLTKIAVKINDAGMGVQASVVTDVNGNERLMLRSKDSGTSNSFSVGIDPALTKLGQAEAQPAQNALIKLNGVTVQSASNTFANTLPGLSFTVSEVTTNPATLTVKQDTESMKKNIQEFVDAYNALNDLLAKSTKAVRTADGKVDESAQNSGAGVLQGDSGTVSLQNSLRMLTMGISGSDGAFKRLSEIGIQMLEGGKLSVDATKLDKALTSVDDLKGLFAHKADSLGQNGGIAVNFKGFTDKLLAYEGTLNNTSDALEKKLKSNAAEQTKVNERATALEERLYKQYSALDVKMSSLNALNSYVSQMVTTWNKSSS</sequence>
<dbReference type="GO" id="GO:0009421">
    <property type="term" value="C:bacterial-type flagellum filament cap"/>
    <property type="evidence" value="ECO:0007669"/>
    <property type="project" value="InterPro"/>
</dbReference>
<keyword evidence="5" id="KW-0964">Secreted</keyword>
<dbReference type="GO" id="GO:0009424">
    <property type="term" value="C:bacterial-type flagellum hook"/>
    <property type="evidence" value="ECO:0007669"/>
    <property type="project" value="UniProtKB-UniRule"/>
</dbReference>
<protein>
    <recommendedName>
        <fullName evidence="5">Flagellar hook-associated protein 2</fullName>
        <shortName evidence="5">HAP2</shortName>
    </recommendedName>
    <alternativeName>
        <fullName evidence="5">Flagellar cap protein</fullName>
    </alternativeName>
</protein>